<accession>A0A1X8W5Y4</accession>
<feature type="signal peptide" evidence="1">
    <location>
        <begin position="1"/>
        <end position="21"/>
    </location>
</feature>
<feature type="chain" id="PRO_5010859309" description="DUF2544 domain-containing protein" evidence="1">
    <location>
        <begin position="22"/>
        <end position="280"/>
    </location>
</feature>
<evidence type="ECO:0000256" key="1">
    <source>
        <dbReference type="SAM" id="SignalP"/>
    </source>
</evidence>
<evidence type="ECO:0000313" key="2">
    <source>
        <dbReference type="EMBL" id="KOX82150.1"/>
    </source>
</evidence>
<sequence>MMRSIQILFLLLAVVCCRSIAAGPMLKATFSSTTMYYGIGPNSDKSIVAEVTIATPEGVYYGSWNLSGHRKGETLTADSWSGPEPAPKVVLKDFDNTVSRSACKNLPSNWRGCGSFTLEITVQSDDYGCPWLASSHIVATAFITNETYSPPDTRSSVCPKVPVDTFDISWDANVSKQKTTLMLDATGGTVNRTLHTYLMEGGKLCDGSKFDNRGAYCRFVSSGITLNVLGCDQSSVTTSAVDHPITDVELHDINVAVNTRNIGSGQFTSTCSFQYIIDEL</sequence>
<protein>
    <recommendedName>
        <fullName evidence="4">DUF2544 domain-containing protein</fullName>
    </recommendedName>
</protein>
<proteinExistence type="predicted"/>
<evidence type="ECO:0000313" key="3">
    <source>
        <dbReference type="Proteomes" id="UP000037735"/>
    </source>
</evidence>
<name>A0A1X8W5Y4_SALEN</name>
<reference evidence="2 3" key="1">
    <citation type="submission" date="2015-08" db="EMBL/GenBank/DDBJ databases">
        <title>Draft genome sequence of a Salmonella Enteritidis strain from day-old chicks.</title>
        <authorList>
            <person name="Clemente L."/>
            <person name="Jones-Dias D."/>
            <person name="Egas C."/>
            <person name="Fookes M."/>
            <person name="Thomson N.R."/>
            <person name="Manageiro V."/>
            <person name="Canica M."/>
        </authorList>
    </citation>
    <scope>NUCLEOTIDE SEQUENCE [LARGE SCALE GENOMIC DNA]</scope>
    <source>
        <strain evidence="2 3">LV60</strain>
    </source>
</reference>
<keyword evidence="1" id="KW-0732">Signal</keyword>
<dbReference type="InterPro" id="IPR021407">
    <property type="entry name" value="DUF2544"/>
</dbReference>
<organism evidence="2 3">
    <name type="scientific">Salmonella enteritidis</name>
    <dbReference type="NCBI Taxonomy" id="149539"/>
    <lineage>
        <taxon>Bacteria</taxon>
        <taxon>Pseudomonadati</taxon>
        <taxon>Pseudomonadota</taxon>
        <taxon>Gammaproteobacteria</taxon>
        <taxon>Enterobacterales</taxon>
        <taxon>Enterobacteriaceae</taxon>
        <taxon>Salmonella</taxon>
    </lineage>
</organism>
<dbReference type="Proteomes" id="UP000037735">
    <property type="component" value="Unassembled WGS sequence"/>
</dbReference>
<dbReference type="EMBL" id="LIHI01000008">
    <property type="protein sequence ID" value="KOX82150.1"/>
    <property type="molecule type" value="Genomic_DNA"/>
</dbReference>
<comment type="caution">
    <text evidence="2">The sequence shown here is derived from an EMBL/GenBank/DDBJ whole genome shotgun (WGS) entry which is preliminary data.</text>
</comment>
<dbReference type="Pfam" id="PF11245">
    <property type="entry name" value="DUF2544"/>
    <property type="match status" value="1"/>
</dbReference>
<evidence type="ECO:0008006" key="4">
    <source>
        <dbReference type="Google" id="ProtNLM"/>
    </source>
</evidence>
<gene>
    <name evidence="2" type="ORF">ABA47_3808</name>
</gene>
<dbReference type="AlphaFoldDB" id="A0A1X8W5Y4"/>